<feature type="signal peptide" evidence="1">
    <location>
        <begin position="1"/>
        <end position="28"/>
    </location>
</feature>
<feature type="chain" id="PRO_5039044815" evidence="1">
    <location>
        <begin position="29"/>
        <end position="406"/>
    </location>
</feature>
<protein>
    <submittedName>
        <fullName evidence="3">(Serine-type) D-alanyl-D-alanine carboxypeptidase</fullName>
        <ecNumber evidence="3">3.4.16.4</ecNumber>
    </submittedName>
</protein>
<dbReference type="Proteomes" id="UP000006461">
    <property type="component" value="Chromosome"/>
</dbReference>
<evidence type="ECO:0000313" key="4">
    <source>
        <dbReference type="Proteomes" id="UP000006461"/>
    </source>
</evidence>
<dbReference type="GO" id="GO:0009002">
    <property type="term" value="F:serine-type D-Ala-D-Ala carboxypeptidase activity"/>
    <property type="evidence" value="ECO:0007669"/>
    <property type="project" value="UniProtKB-EC"/>
</dbReference>
<evidence type="ECO:0000256" key="1">
    <source>
        <dbReference type="SAM" id="SignalP"/>
    </source>
</evidence>
<keyword evidence="3" id="KW-0121">Carboxypeptidase</keyword>
<dbReference type="InterPro" id="IPR012338">
    <property type="entry name" value="Beta-lactam/transpept-like"/>
</dbReference>
<keyword evidence="3" id="KW-0378">Hydrolase</keyword>
<organism evidence="3 4">
    <name type="scientific">Modestobacter italicus (strain DSM 44449 / CECT 9708 / BC 501)</name>
    <dbReference type="NCBI Taxonomy" id="2732864"/>
    <lineage>
        <taxon>Bacteria</taxon>
        <taxon>Bacillati</taxon>
        <taxon>Actinomycetota</taxon>
        <taxon>Actinomycetes</taxon>
        <taxon>Geodermatophilales</taxon>
        <taxon>Geodermatophilaceae</taxon>
        <taxon>Modestobacter</taxon>
    </lineage>
</organism>
<name>I4F1Q7_MODI5</name>
<accession>I4F1Q7</accession>
<dbReference type="InterPro" id="IPR001466">
    <property type="entry name" value="Beta-lactam-related"/>
</dbReference>
<proteinExistence type="predicted"/>
<dbReference type="InterPro" id="IPR050491">
    <property type="entry name" value="AmpC-like"/>
</dbReference>
<dbReference type="KEGG" id="mmar:MODMU_4173"/>
<keyword evidence="3" id="KW-0645">Protease</keyword>
<keyword evidence="1" id="KW-0732">Signal</keyword>
<dbReference type="SUPFAM" id="SSF56601">
    <property type="entry name" value="beta-lactamase/transpeptidase-like"/>
    <property type="match status" value="1"/>
</dbReference>
<gene>
    <name evidence="3" type="ordered locus">MODMU_4173</name>
</gene>
<dbReference type="PANTHER" id="PTHR46825">
    <property type="entry name" value="D-ALANYL-D-ALANINE-CARBOXYPEPTIDASE/ENDOPEPTIDASE AMPH"/>
    <property type="match status" value="1"/>
</dbReference>
<dbReference type="Gene3D" id="3.40.710.10">
    <property type="entry name" value="DD-peptidase/beta-lactamase superfamily"/>
    <property type="match status" value="1"/>
</dbReference>
<dbReference type="STRING" id="477641.MODMU_4173"/>
<dbReference type="EC" id="3.4.16.4" evidence="3"/>
<dbReference type="AlphaFoldDB" id="I4F1Q7"/>
<dbReference type="PANTHER" id="PTHR46825:SF7">
    <property type="entry name" value="D-ALANYL-D-ALANINE CARBOXYPEPTIDASE"/>
    <property type="match status" value="1"/>
</dbReference>
<feature type="domain" description="Beta-lactamase-related" evidence="2">
    <location>
        <begin position="65"/>
        <end position="382"/>
    </location>
</feature>
<dbReference type="HOGENOM" id="CLU_020027_2_1_11"/>
<reference evidence="3 4" key="1">
    <citation type="journal article" date="2012" name="J. Bacteriol.">
        <title>Genome Sequence of Radiation-Resistant Modestobacter marinus Strain BC501, a Representative Actinobacterium That Thrives on Calcareous Stone Surfaces.</title>
        <authorList>
            <person name="Normand P."/>
            <person name="Gury J."/>
            <person name="Pujic P."/>
            <person name="Chouaia B."/>
            <person name="Crotti E."/>
            <person name="Brusetti L."/>
            <person name="Daffonchio D."/>
            <person name="Vacherie B."/>
            <person name="Barbe V."/>
            <person name="Medigue C."/>
            <person name="Calteau A."/>
            <person name="Ghodhbane-Gtari F."/>
            <person name="Essoussi I."/>
            <person name="Nouioui I."/>
            <person name="Abbassi-Ghozzi I."/>
            <person name="Gtari M."/>
        </authorList>
    </citation>
    <scope>NUCLEOTIDE SEQUENCE [LARGE SCALE GENOMIC DNA]</scope>
    <source>
        <strain evidence="4">BC 501</strain>
    </source>
</reference>
<dbReference type="EMBL" id="FO203431">
    <property type="protein sequence ID" value="CCH89570.1"/>
    <property type="molecule type" value="Genomic_DNA"/>
</dbReference>
<evidence type="ECO:0000313" key="3">
    <source>
        <dbReference type="EMBL" id="CCH89570.1"/>
    </source>
</evidence>
<dbReference type="eggNOG" id="COG1680">
    <property type="taxonomic scope" value="Bacteria"/>
</dbReference>
<dbReference type="PATRIC" id="fig|477641.3.peg.3895"/>
<dbReference type="OMA" id="EHRYDTW"/>
<dbReference type="OrthoDB" id="503788at2"/>
<sequence length="406" mass="43818">MAEHRARSLTTRALLAALLALTGLVAPLAGTAAAHPAPSTGVAAQLRADLDAYLQERGAAEHVSAAGVSVSLPGRRSTIDVTTGTTTFGGSVPVRADAVWQIGSNTKAFTAVLVLQLEAQHRLSIDDTLGQWLPQYPQWRDVTIRRLLSMTSGIPTYDDQPAWYADYAADPHRSFSPEQLVGYVVDAPATSGYSYSNTNYVLAEMIIERAAGRSYAEQLYRRIIEPLGLRDLHYRPDVYPAWVTDREPAGYLFNPDFPLPGLLGQDVSRDTLSWARSAGAIISTTSDMTRWERALYSGRLLPPQQQAELESLVSTTTGQPIASTSATDPQGFGLGIAQLSTPQLGTFWFYEGQTLGFRAVHAFFPESGLIIAFALNSSVEGSNDQIGPLMQTLYETVEAAGLIPGA</sequence>
<evidence type="ECO:0000259" key="2">
    <source>
        <dbReference type="Pfam" id="PF00144"/>
    </source>
</evidence>
<keyword evidence="4" id="KW-1185">Reference proteome</keyword>
<dbReference type="Pfam" id="PF00144">
    <property type="entry name" value="Beta-lactamase"/>
    <property type="match status" value="1"/>
</dbReference>